<evidence type="ECO:0000256" key="8">
    <source>
        <dbReference type="ARBA" id="ARBA00023186"/>
    </source>
</evidence>
<reference evidence="13" key="1">
    <citation type="submission" date="2017-09" db="EMBL/GenBank/DDBJ databases">
        <title>Depth-based differentiation of microbial function through sediment-hosted aquifers and enrichment of novel symbionts in the deep terrestrial subsurface.</title>
        <authorList>
            <person name="Probst A.J."/>
            <person name="Ladd B."/>
            <person name="Jarett J.K."/>
            <person name="Geller-Mcgrath D.E."/>
            <person name="Sieber C.M.K."/>
            <person name="Emerson J.B."/>
            <person name="Anantharaman K."/>
            <person name="Thomas B.C."/>
            <person name="Malmstrom R."/>
            <person name="Stieglmeier M."/>
            <person name="Klingl A."/>
            <person name="Woyke T."/>
            <person name="Ryan C.M."/>
            <person name="Banfield J.F."/>
        </authorList>
    </citation>
    <scope>NUCLEOTIDE SEQUENCE [LARGE SCALE GENOMIC DNA]</scope>
</reference>
<feature type="transmembrane region" description="Helical" evidence="10">
    <location>
        <begin position="138"/>
        <end position="159"/>
    </location>
</feature>
<feature type="domain" description="Membrane insertase YidC/Oxa/ALB C-terminal" evidence="11">
    <location>
        <begin position="74"/>
        <end position="276"/>
    </location>
</feature>
<keyword evidence="3" id="KW-1003">Cell membrane</keyword>
<dbReference type="GO" id="GO:0015031">
    <property type="term" value="P:protein transport"/>
    <property type="evidence" value="ECO:0007669"/>
    <property type="project" value="UniProtKB-KW"/>
</dbReference>
<organism evidence="12 13">
    <name type="scientific">Candidatus Magasanikbacteria bacterium CG10_big_fil_rev_8_21_14_0_10_47_10</name>
    <dbReference type="NCBI Taxonomy" id="1974652"/>
    <lineage>
        <taxon>Bacteria</taxon>
        <taxon>Candidatus Magasanikiibacteriota</taxon>
    </lineage>
</organism>
<evidence type="ECO:0000313" key="12">
    <source>
        <dbReference type="EMBL" id="PIR74550.1"/>
    </source>
</evidence>
<dbReference type="PANTHER" id="PTHR12428">
    <property type="entry name" value="OXA1"/>
    <property type="match status" value="1"/>
</dbReference>
<gene>
    <name evidence="12" type="ORF">COU35_01905</name>
</gene>
<accession>A0A2H0TQV5</accession>
<dbReference type="InterPro" id="IPR001708">
    <property type="entry name" value="YidC/ALB3/OXA1/COX18"/>
</dbReference>
<evidence type="ECO:0000256" key="6">
    <source>
        <dbReference type="ARBA" id="ARBA00022989"/>
    </source>
</evidence>
<keyword evidence="5" id="KW-0653">Protein transport</keyword>
<dbReference type="InterPro" id="IPR028055">
    <property type="entry name" value="YidC/Oxa/ALB_C"/>
</dbReference>
<evidence type="ECO:0000259" key="11">
    <source>
        <dbReference type="Pfam" id="PF02096"/>
    </source>
</evidence>
<feature type="transmembrane region" description="Helical" evidence="10">
    <location>
        <begin position="184"/>
        <end position="208"/>
    </location>
</feature>
<dbReference type="Pfam" id="PF02096">
    <property type="entry name" value="60KD_IMP"/>
    <property type="match status" value="1"/>
</dbReference>
<dbReference type="GO" id="GO:0051205">
    <property type="term" value="P:protein insertion into membrane"/>
    <property type="evidence" value="ECO:0007669"/>
    <property type="project" value="TreeGrafter"/>
</dbReference>
<protein>
    <recommendedName>
        <fullName evidence="11">Membrane insertase YidC/Oxa/ALB C-terminal domain-containing protein</fullName>
    </recommendedName>
</protein>
<dbReference type="GO" id="GO:0032977">
    <property type="term" value="F:membrane insertase activity"/>
    <property type="evidence" value="ECO:0007669"/>
    <property type="project" value="InterPro"/>
</dbReference>
<dbReference type="Proteomes" id="UP000230154">
    <property type="component" value="Unassembled WGS sequence"/>
</dbReference>
<dbReference type="EMBL" id="PFCB01000017">
    <property type="protein sequence ID" value="PIR74550.1"/>
    <property type="molecule type" value="Genomic_DNA"/>
</dbReference>
<evidence type="ECO:0000313" key="13">
    <source>
        <dbReference type="Proteomes" id="UP000230154"/>
    </source>
</evidence>
<dbReference type="InterPro" id="IPR047196">
    <property type="entry name" value="YidC_ALB_C"/>
</dbReference>
<feature type="transmembrane region" description="Helical" evidence="10">
    <location>
        <begin position="240"/>
        <end position="264"/>
    </location>
</feature>
<keyword evidence="7 10" id="KW-0472">Membrane</keyword>
<evidence type="ECO:0000256" key="10">
    <source>
        <dbReference type="SAM" id="Phobius"/>
    </source>
</evidence>
<keyword evidence="6 10" id="KW-1133">Transmembrane helix</keyword>
<keyword evidence="2" id="KW-0813">Transport</keyword>
<dbReference type="PANTHER" id="PTHR12428:SF65">
    <property type="entry name" value="CYTOCHROME C OXIDASE ASSEMBLY PROTEIN COX18, MITOCHONDRIAL"/>
    <property type="match status" value="1"/>
</dbReference>
<name>A0A2H0TQV5_9BACT</name>
<proteinExistence type="inferred from homology"/>
<dbReference type="GO" id="GO:0005886">
    <property type="term" value="C:plasma membrane"/>
    <property type="evidence" value="ECO:0007669"/>
    <property type="project" value="UniProtKB-SubCell"/>
</dbReference>
<comment type="subcellular location">
    <subcellularLocation>
        <location evidence="1">Cell membrane</location>
        <topology evidence="1">Multi-pass membrane protein</topology>
    </subcellularLocation>
    <subcellularLocation>
        <location evidence="9">Membrane</location>
        <topology evidence="9">Multi-pass membrane protein</topology>
    </subcellularLocation>
</comment>
<dbReference type="CDD" id="cd20070">
    <property type="entry name" value="5TM_YidC_Alb3"/>
    <property type="match status" value="1"/>
</dbReference>
<feature type="transmembrane region" description="Helical" evidence="10">
    <location>
        <begin position="75"/>
        <end position="92"/>
    </location>
</feature>
<dbReference type="NCBIfam" id="TIGR03592">
    <property type="entry name" value="yidC_oxa1_cterm"/>
    <property type="match status" value="1"/>
</dbReference>
<evidence type="ECO:0000256" key="3">
    <source>
        <dbReference type="ARBA" id="ARBA00022475"/>
    </source>
</evidence>
<keyword evidence="4 9" id="KW-0812">Transmembrane</keyword>
<sequence>MIAIYCKKFRIANNERVYAGCLIWDPQPAILRKCSIFGRFILNIFPVAAFFHTILYDPLFNGFVALYDVIPDVGVVIFLITIIIKVALYPLTDKSIRAQKSLTDLQPKLEEVKKKHKDNQQMLAQETMRLYKEHKVNPLGSCLPLLIQLPIFLALYWVLRDGLTTTDFSVLYPFVPNPESINPISLGLFDLSVSNIPLALAAGLAQYWQAKTLSRRKPPSAAGEGAKDENMMTMMNKQMLYFMPFLTVLIGFQLPGGLALYWFLSTLLTGIQQEIVFKKGKKDGGHGDGGTIVEGTLVN</sequence>
<comment type="caution">
    <text evidence="12">The sequence shown here is derived from an EMBL/GenBank/DDBJ whole genome shotgun (WGS) entry which is preliminary data.</text>
</comment>
<evidence type="ECO:0000256" key="2">
    <source>
        <dbReference type="ARBA" id="ARBA00022448"/>
    </source>
</evidence>
<dbReference type="AlphaFoldDB" id="A0A2H0TQV5"/>
<evidence type="ECO:0000256" key="7">
    <source>
        <dbReference type="ARBA" id="ARBA00023136"/>
    </source>
</evidence>
<evidence type="ECO:0000256" key="5">
    <source>
        <dbReference type="ARBA" id="ARBA00022927"/>
    </source>
</evidence>
<keyword evidence="8" id="KW-0143">Chaperone</keyword>
<comment type="similarity">
    <text evidence="9">Belongs to the OXA1/ALB3/YidC family.</text>
</comment>
<evidence type="ECO:0000256" key="4">
    <source>
        <dbReference type="ARBA" id="ARBA00022692"/>
    </source>
</evidence>
<feature type="transmembrane region" description="Helical" evidence="10">
    <location>
        <begin position="36"/>
        <end position="55"/>
    </location>
</feature>
<evidence type="ECO:0000256" key="9">
    <source>
        <dbReference type="RuleBase" id="RU003945"/>
    </source>
</evidence>
<evidence type="ECO:0000256" key="1">
    <source>
        <dbReference type="ARBA" id="ARBA00004651"/>
    </source>
</evidence>